<evidence type="ECO:0000313" key="4">
    <source>
        <dbReference type="Proteomes" id="UP000185469"/>
    </source>
</evidence>
<organism evidence="3 4">
    <name type="scientific">Corynebacterium sphenisci DSM 44792</name>
    <dbReference type="NCBI Taxonomy" id="1437874"/>
    <lineage>
        <taxon>Bacteria</taxon>
        <taxon>Bacillati</taxon>
        <taxon>Actinomycetota</taxon>
        <taxon>Actinomycetes</taxon>
        <taxon>Mycobacteriales</taxon>
        <taxon>Corynebacteriaceae</taxon>
        <taxon>Corynebacterium</taxon>
    </lineage>
</organism>
<dbReference type="InterPro" id="IPR005149">
    <property type="entry name" value="Tscrpt_reg_PadR_N"/>
</dbReference>
<dbReference type="Pfam" id="PF03551">
    <property type="entry name" value="PadR"/>
    <property type="match status" value="1"/>
</dbReference>
<feature type="domain" description="Transcription regulator PadR C-terminal" evidence="2">
    <location>
        <begin position="91"/>
        <end position="164"/>
    </location>
</feature>
<dbReference type="InterPro" id="IPR036388">
    <property type="entry name" value="WH-like_DNA-bd_sf"/>
</dbReference>
<dbReference type="SUPFAM" id="SSF46785">
    <property type="entry name" value="Winged helix' DNA-binding domain"/>
    <property type="match status" value="1"/>
</dbReference>
<dbReference type="STRING" id="1437874.CSPHI_11375"/>
<dbReference type="OrthoDB" id="3186544at2"/>
<feature type="domain" description="Transcription regulator PadR N-terminal" evidence="1">
    <location>
        <begin position="7"/>
        <end position="77"/>
    </location>
</feature>
<dbReference type="Gene3D" id="1.10.10.10">
    <property type="entry name" value="Winged helix-like DNA-binding domain superfamily/Winged helix DNA-binding domain"/>
    <property type="match status" value="1"/>
</dbReference>
<dbReference type="RefSeq" id="WP_075693304.1">
    <property type="nucleotide sequence ID" value="NZ_CP009248.1"/>
</dbReference>
<accession>A0A1L7D011</accession>
<dbReference type="InterPro" id="IPR018309">
    <property type="entry name" value="Tscrpt_reg_PadR_C"/>
</dbReference>
<dbReference type="EMBL" id="CP009248">
    <property type="protein sequence ID" value="APT91469.1"/>
    <property type="molecule type" value="Genomic_DNA"/>
</dbReference>
<dbReference type="Pfam" id="PF10400">
    <property type="entry name" value="Vir_act_alpha_C"/>
    <property type="match status" value="1"/>
</dbReference>
<dbReference type="PANTHER" id="PTHR43252">
    <property type="entry name" value="TRANSCRIPTIONAL REGULATOR YQJI"/>
    <property type="match status" value="1"/>
</dbReference>
<keyword evidence="4" id="KW-1185">Reference proteome</keyword>
<dbReference type="InterPro" id="IPR036390">
    <property type="entry name" value="WH_DNA-bd_sf"/>
</dbReference>
<evidence type="ECO:0000259" key="1">
    <source>
        <dbReference type="Pfam" id="PF03551"/>
    </source>
</evidence>
<dbReference type="Proteomes" id="UP000185469">
    <property type="component" value="Chromosome"/>
</dbReference>
<dbReference type="AlphaFoldDB" id="A0A1L7D011"/>
<evidence type="ECO:0000313" key="3">
    <source>
        <dbReference type="EMBL" id="APT91469.1"/>
    </source>
</evidence>
<proteinExistence type="predicted"/>
<name>A0A1L7D011_9CORY</name>
<dbReference type="KEGG" id="csph:CSPHI_11375"/>
<reference evidence="3 4" key="1">
    <citation type="submission" date="2014-08" db="EMBL/GenBank/DDBJ databases">
        <title>Complete genome sequence of Corynebacterium sphenisci CECT 5990(T) (=DSM 44792(T)), isolated from healthy wild penguins.</title>
        <authorList>
            <person name="Ruckert C."/>
            <person name="Albersmeier A."/>
            <person name="Winkler A."/>
            <person name="Kalinowski J."/>
        </authorList>
    </citation>
    <scope>NUCLEOTIDE SEQUENCE [LARGE SCALE GENOMIC DNA]</scope>
    <source>
        <strain evidence="3 4">DSM 44792</strain>
    </source>
</reference>
<evidence type="ECO:0000259" key="2">
    <source>
        <dbReference type="Pfam" id="PF10400"/>
    </source>
</evidence>
<gene>
    <name evidence="3" type="ORF">CSPHI_11375</name>
</gene>
<evidence type="ECO:0008006" key="5">
    <source>
        <dbReference type="Google" id="ProtNLM"/>
    </source>
</evidence>
<sequence length="177" mass="19647">MSVKHALLGLIGERPRAVAQLRRGFEEATRGTWPLNIGQVYQTVRRLERDGLVEPVPDEAAEAEAYRLTEAGRAELAAWWDTAVLRPRDDRDELAMKIAVAETVGGVDVTALIQRQRGAALAELRELVRLKAATPADRGADRLLLERRVFDLEAEARWLDHVENLAAVTDHPKGAQS</sequence>
<protein>
    <recommendedName>
        <fullName evidence="5">PadR family transcriptional regulator</fullName>
    </recommendedName>
</protein>
<dbReference type="PANTHER" id="PTHR43252:SF2">
    <property type="entry name" value="TRANSCRIPTION REGULATOR, PADR-LIKE FAMILY"/>
    <property type="match status" value="1"/>
</dbReference>